<dbReference type="PANTHER" id="PTHR10947">
    <property type="entry name" value="PHENYLALANYL-TRNA SYNTHETASE BETA CHAIN AND LEUCINE-RICH REPEAT-CONTAINING PROTEIN 47"/>
    <property type="match status" value="1"/>
</dbReference>
<dbReference type="RefSeq" id="WP_223417710.1">
    <property type="nucleotide sequence ID" value="NZ_JAIPME010000002.1"/>
</dbReference>
<evidence type="ECO:0000256" key="4">
    <source>
        <dbReference type="ARBA" id="ARBA00022490"/>
    </source>
</evidence>
<dbReference type="PROSITE" id="PS51483">
    <property type="entry name" value="B5"/>
    <property type="match status" value="1"/>
</dbReference>
<keyword evidence="11 16" id="KW-0694">RNA-binding</keyword>
<dbReference type="SUPFAM" id="SSF54991">
    <property type="entry name" value="Anticodon-binding domain of PheRS"/>
    <property type="match status" value="1"/>
</dbReference>
<dbReference type="InterPro" id="IPR002547">
    <property type="entry name" value="tRNA-bd_dom"/>
</dbReference>
<keyword evidence="4 15" id="KW-0963">Cytoplasm</keyword>
<dbReference type="SMART" id="SM00873">
    <property type="entry name" value="B3_4"/>
    <property type="match status" value="1"/>
</dbReference>
<dbReference type="Gene3D" id="2.40.50.140">
    <property type="entry name" value="Nucleic acid-binding proteins"/>
    <property type="match status" value="1"/>
</dbReference>
<dbReference type="EMBL" id="JAIPME010000002">
    <property type="protein sequence ID" value="MBZ2385917.1"/>
    <property type="molecule type" value="Genomic_DNA"/>
</dbReference>
<accession>A0ABS7SWK6</accession>
<dbReference type="Pfam" id="PF17759">
    <property type="entry name" value="tRNA_synthFbeta"/>
    <property type="match status" value="1"/>
</dbReference>
<dbReference type="NCBIfam" id="TIGR00472">
    <property type="entry name" value="pheT_bact"/>
    <property type="match status" value="1"/>
</dbReference>
<dbReference type="EC" id="6.1.1.20" evidence="15"/>
<evidence type="ECO:0000256" key="1">
    <source>
        <dbReference type="ARBA" id="ARBA00004496"/>
    </source>
</evidence>
<dbReference type="SUPFAM" id="SSF50249">
    <property type="entry name" value="Nucleic acid-binding proteins"/>
    <property type="match status" value="1"/>
</dbReference>
<dbReference type="CDD" id="cd00769">
    <property type="entry name" value="PheRS_beta_core"/>
    <property type="match status" value="1"/>
</dbReference>
<dbReference type="SMART" id="SM00874">
    <property type="entry name" value="B5"/>
    <property type="match status" value="1"/>
</dbReference>
<feature type="binding site" evidence="15">
    <location>
        <position position="462"/>
    </location>
    <ligand>
        <name>Mg(2+)</name>
        <dbReference type="ChEBI" id="CHEBI:18420"/>
        <note>shared with alpha subunit</note>
    </ligand>
</feature>
<dbReference type="Pfam" id="PF03147">
    <property type="entry name" value="FDX-ACB"/>
    <property type="match status" value="1"/>
</dbReference>
<dbReference type="Pfam" id="PF03483">
    <property type="entry name" value="B3_4"/>
    <property type="match status" value="1"/>
</dbReference>
<feature type="domain" description="TRNA-binding" evidence="17">
    <location>
        <begin position="39"/>
        <end position="154"/>
    </location>
</feature>
<reference evidence="20 21" key="1">
    <citation type="submission" date="2021-08" db="EMBL/GenBank/DDBJ databases">
        <title>FDA dAtabase for Regulatory Grade micrObial Sequences (FDA-ARGOS): Supporting development and validation of Infectious Disease Dx tests.</title>
        <authorList>
            <person name="Sproer C."/>
            <person name="Gronow S."/>
            <person name="Severitt S."/>
            <person name="Schroder I."/>
            <person name="Tallon L."/>
            <person name="Sadzewicz L."/>
            <person name="Zhao X."/>
            <person name="Boylan J."/>
            <person name="Ott S."/>
            <person name="Bowen H."/>
            <person name="Vavikolanu K."/>
            <person name="Hazen T."/>
            <person name="Aluvathingal J."/>
            <person name="Nadendla S."/>
            <person name="Lowell S."/>
            <person name="Myers T."/>
            <person name="Yan Y."/>
            <person name="Sichtig H."/>
        </authorList>
    </citation>
    <scope>NUCLEOTIDE SEQUENCE [LARGE SCALE GENOMIC DNA]</scope>
    <source>
        <strain evidence="20 21">FDAARGOS_1460</strain>
    </source>
</reference>
<dbReference type="InterPro" id="IPR004532">
    <property type="entry name" value="Phe-tRNA-ligase_IIc_bsu_bact"/>
</dbReference>
<dbReference type="InterPro" id="IPR041616">
    <property type="entry name" value="PheRS_beta_core"/>
</dbReference>
<keyword evidence="13 15" id="KW-0030">Aminoacyl-tRNA synthetase</keyword>
<feature type="domain" description="B5" evidence="19">
    <location>
        <begin position="408"/>
        <end position="484"/>
    </location>
</feature>
<dbReference type="SUPFAM" id="SSF55681">
    <property type="entry name" value="Class II aaRS and biotin synthetases"/>
    <property type="match status" value="1"/>
</dbReference>
<evidence type="ECO:0000256" key="8">
    <source>
        <dbReference type="ARBA" id="ARBA00022741"/>
    </source>
</evidence>
<dbReference type="GO" id="GO:0004826">
    <property type="term" value="F:phenylalanine-tRNA ligase activity"/>
    <property type="evidence" value="ECO:0007669"/>
    <property type="project" value="UniProtKB-EC"/>
</dbReference>
<dbReference type="SMART" id="SM00896">
    <property type="entry name" value="FDX-ACB"/>
    <property type="match status" value="1"/>
</dbReference>
<dbReference type="CDD" id="cd02796">
    <property type="entry name" value="tRNA_bind_bactPheRS"/>
    <property type="match status" value="1"/>
</dbReference>
<comment type="catalytic activity">
    <reaction evidence="14 15">
        <text>tRNA(Phe) + L-phenylalanine + ATP = L-phenylalanyl-tRNA(Phe) + AMP + diphosphate + H(+)</text>
        <dbReference type="Rhea" id="RHEA:19413"/>
        <dbReference type="Rhea" id="RHEA-COMP:9668"/>
        <dbReference type="Rhea" id="RHEA-COMP:9699"/>
        <dbReference type="ChEBI" id="CHEBI:15378"/>
        <dbReference type="ChEBI" id="CHEBI:30616"/>
        <dbReference type="ChEBI" id="CHEBI:33019"/>
        <dbReference type="ChEBI" id="CHEBI:58095"/>
        <dbReference type="ChEBI" id="CHEBI:78442"/>
        <dbReference type="ChEBI" id="CHEBI:78531"/>
        <dbReference type="ChEBI" id="CHEBI:456215"/>
        <dbReference type="EC" id="6.1.1.20"/>
    </reaction>
</comment>
<evidence type="ECO:0000313" key="20">
    <source>
        <dbReference type="EMBL" id="MBZ2385917.1"/>
    </source>
</evidence>
<dbReference type="Pfam" id="PF01588">
    <property type="entry name" value="tRNA_bind"/>
    <property type="match status" value="1"/>
</dbReference>
<comment type="subunit">
    <text evidence="3 15">Tetramer of two alpha and two beta subunits.</text>
</comment>
<dbReference type="Gene3D" id="3.50.40.10">
    <property type="entry name" value="Phenylalanyl-trna Synthetase, Chain B, domain 3"/>
    <property type="match status" value="1"/>
</dbReference>
<dbReference type="InterPro" id="IPR005147">
    <property type="entry name" value="tRNA_synthase_B5-dom"/>
</dbReference>
<evidence type="ECO:0000256" key="15">
    <source>
        <dbReference type="HAMAP-Rule" id="MF_00283"/>
    </source>
</evidence>
<dbReference type="InterPro" id="IPR036690">
    <property type="entry name" value="Fdx_antiC-bd_sf"/>
</dbReference>
<evidence type="ECO:0000256" key="2">
    <source>
        <dbReference type="ARBA" id="ARBA00008653"/>
    </source>
</evidence>
<dbReference type="SUPFAM" id="SSF46955">
    <property type="entry name" value="Putative DNA-binding domain"/>
    <property type="match status" value="1"/>
</dbReference>
<dbReference type="Pfam" id="PF03484">
    <property type="entry name" value="B5"/>
    <property type="match status" value="1"/>
</dbReference>
<dbReference type="Proteomes" id="UP000734271">
    <property type="component" value="Unassembled WGS sequence"/>
</dbReference>
<keyword evidence="5 16" id="KW-0820">tRNA-binding</keyword>
<keyword evidence="9 15" id="KW-0067">ATP-binding</keyword>
<keyword evidence="8 15" id="KW-0547">Nucleotide-binding</keyword>
<dbReference type="Gene3D" id="3.30.56.10">
    <property type="match status" value="2"/>
</dbReference>
<feature type="binding site" evidence="15">
    <location>
        <position position="468"/>
    </location>
    <ligand>
        <name>Mg(2+)</name>
        <dbReference type="ChEBI" id="CHEBI:18420"/>
        <note>shared with alpha subunit</note>
    </ligand>
</feature>
<dbReference type="InterPro" id="IPR005121">
    <property type="entry name" value="Fdx_antiC-bd"/>
</dbReference>
<dbReference type="InterPro" id="IPR020825">
    <property type="entry name" value="Phe-tRNA_synthase-like_B3/B4"/>
</dbReference>
<dbReference type="PROSITE" id="PS50886">
    <property type="entry name" value="TRBD"/>
    <property type="match status" value="1"/>
</dbReference>
<dbReference type="InterPro" id="IPR033714">
    <property type="entry name" value="tRNA_bind_bactPheRS"/>
</dbReference>
<keyword evidence="12 15" id="KW-0648">Protein biosynthesis</keyword>
<sequence>MLVPLIWQKDYIKIDKDLKTITDRLSETGSHVEEVTIHTSDLEGIVVGHVLEQKDHPDADRLKVLTIDVGKNEPITIITNAKNTKKGDFLPVITSGTKMDNGTLIEDHDFFGIVSQGMLTAYSELGYDDSVIPKELREGVIVLAGEFRPGTPASEVLFSNTPVIEYEITPNRSDCLSIIGMARETAASFGEKITYPSLEYSTNGEDINDYANGVEVESHSCLRFTARVVKDVKIEKSPQWLQNYLMLAGVRPINNIVDITNFVMLETGQPLHAYDLDRLAGKKIIVRDAKEGEVIKTLDGEERKLDPTMLVIADDKEAIGLAGVMGGFDSEITNDTKNILLEAASFDADNIRDTSKKLNLRSEASSRFEKGVAVETAEIASKRVMKLIEELGIGTIIGGSFDAGIKENDDKEVKLRITRLNSLTGVKFTKEEAIKNLELLEFEVKDIDEDTILAKAPYFRNDISIEADLIEEVVRLYGMGKIESKPLVSSLKKGERSEMRLLRDDLKHKLVGQKFSELATYSFISPREYDRLGIAKDSKLRDYISLINPLGEDFSVMRTTQIANMLDVIAKNIKYGQKDMRFFELDRTFEKTNDQLPKENLTLTMGLYGDYSFYDMKDFFTEAMRNIGFTGFSYKANENLYAFHAGRCADIYFDGEKIGVIGEISYEVREEYNINKGAIILEINLSQIAQSRITDKKYKQIPKFPAIERDYSFVADRDVESELIENIMKEKAGDLLYKIELFDIYTGKGIADDQKSISYRVWYRKADRTLKEEDIKGVEESILEELKAKNIVLRG</sequence>
<evidence type="ECO:0000256" key="6">
    <source>
        <dbReference type="ARBA" id="ARBA00022598"/>
    </source>
</evidence>
<dbReference type="InterPro" id="IPR005146">
    <property type="entry name" value="B3/B4_tRNA-bd"/>
</dbReference>
<evidence type="ECO:0000256" key="3">
    <source>
        <dbReference type="ARBA" id="ARBA00011209"/>
    </source>
</evidence>
<evidence type="ECO:0000256" key="14">
    <source>
        <dbReference type="ARBA" id="ARBA00049255"/>
    </source>
</evidence>
<dbReference type="Gene3D" id="3.30.70.380">
    <property type="entry name" value="Ferrodoxin-fold anticodon-binding domain"/>
    <property type="match status" value="1"/>
</dbReference>
<evidence type="ECO:0000259" key="19">
    <source>
        <dbReference type="PROSITE" id="PS51483"/>
    </source>
</evidence>
<dbReference type="PANTHER" id="PTHR10947:SF0">
    <property type="entry name" value="PHENYLALANINE--TRNA LIGASE BETA SUBUNIT"/>
    <property type="match status" value="1"/>
</dbReference>
<dbReference type="InterPro" id="IPR045060">
    <property type="entry name" value="Phe-tRNA-ligase_IIc_bsu"/>
</dbReference>
<evidence type="ECO:0000256" key="16">
    <source>
        <dbReference type="PROSITE-ProRule" id="PRU00209"/>
    </source>
</evidence>
<feature type="binding site" evidence="15">
    <location>
        <position position="472"/>
    </location>
    <ligand>
        <name>Mg(2+)</name>
        <dbReference type="ChEBI" id="CHEBI:18420"/>
        <note>shared with alpha subunit</note>
    </ligand>
</feature>
<evidence type="ECO:0000256" key="12">
    <source>
        <dbReference type="ARBA" id="ARBA00022917"/>
    </source>
</evidence>
<evidence type="ECO:0000256" key="11">
    <source>
        <dbReference type="ARBA" id="ARBA00022884"/>
    </source>
</evidence>
<dbReference type="InterPro" id="IPR009061">
    <property type="entry name" value="DNA-bd_dom_put_sf"/>
</dbReference>
<feature type="binding site" evidence="15">
    <location>
        <position position="471"/>
    </location>
    <ligand>
        <name>Mg(2+)</name>
        <dbReference type="ChEBI" id="CHEBI:18420"/>
        <note>shared with alpha subunit</note>
    </ligand>
</feature>
<dbReference type="SUPFAM" id="SSF56037">
    <property type="entry name" value="PheT/TilS domain"/>
    <property type="match status" value="1"/>
</dbReference>
<dbReference type="HAMAP" id="MF_00283">
    <property type="entry name" value="Phe_tRNA_synth_beta1"/>
    <property type="match status" value="1"/>
</dbReference>
<dbReference type="Gene3D" id="3.30.930.10">
    <property type="entry name" value="Bira Bifunctional Protein, Domain 2"/>
    <property type="match status" value="1"/>
</dbReference>
<evidence type="ECO:0000259" key="18">
    <source>
        <dbReference type="PROSITE" id="PS51447"/>
    </source>
</evidence>
<keyword evidence="7 15" id="KW-0479">Metal-binding</keyword>
<evidence type="ECO:0000256" key="9">
    <source>
        <dbReference type="ARBA" id="ARBA00022840"/>
    </source>
</evidence>
<keyword evidence="10 15" id="KW-0460">Magnesium</keyword>
<keyword evidence="21" id="KW-1185">Reference proteome</keyword>
<organism evidence="20 21">
    <name type="scientific">Anaerococcus murdochii</name>
    <dbReference type="NCBI Taxonomy" id="411577"/>
    <lineage>
        <taxon>Bacteria</taxon>
        <taxon>Bacillati</taxon>
        <taxon>Bacillota</taxon>
        <taxon>Tissierellia</taxon>
        <taxon>Tissierellales</taxon>
        <taxon>Peptoniphilaceae</taxon>
        <taxon>Anaerococcus</taxon>
    </lineage>
</organism>
<name>A0ABS7SWK6_9FIRM</name>
<dbReference type="InterPro" id="IPR012340">
    <property type="entry name" value="NA-bd_OB-fold"/>
</dbReference>
<comment type="subcellular location">
    <subcellularLocation>
        <location evidence="1 15">Cytoplasm</location>
    </subcellularLocation>
</comment>
<keyword evidence="6 15" id="KW-0436">Ligase</keyword>
<comment type="similarity">
    <text evidence="2 15">Belongs to the phenylalanyl-tRNA synthetase beta subunit family. Type 1 subfamily.</text>
</comment>
<evidence type="ECO:0000313" key="21">
    <source>
        <dbReference type="Proteomes" id="UP000734271"/>
    </source>
</evidence>
<dbReference type="PROSITE" id="PS51447">
    <property type="entry name" value="FDX_ACB"/>
    <property type="match status" value="1"/>
</dbReference>
<gene>
    <name evidence="15 20" type="primary">pheT</name>
    <name evidence="20" type="ORF">K8P03_01170</name>
</gene>
<comment type="caution">
    <text evidence="20">The sequence shown here is derived from an EMBL/GenBank/DDBJ whole genome shotgun (WGS) entry which is preliminary data.</text>
</comment>
<proteinExistence type="inferred from homology"/>
<evidence type="ECO:0000259" key="17">
    <source>
        <dbReference type="PROSITE" id="PS50886"/>
    </source>
</evidence>
<evidence type="ECO:0000256" key="13">
    <source>
        <dbReference type="ARBA" id="ARBA00023146"/>
    </source>
</evidence>
<evidence type="ECO:0000256" key="5">
    <source>
        <dbReference type="ARBA" id="ARBA00022555"/>
    </source>
</evidence>
<dbReference type="InterPro" id="IPR045864">
    <property type="entry name" value="aa-tRNA-synth_II/BPL/LPL"/>
</dbReference>
<comment type="cofactor">
    <cofactor evidence="15">
        <name>Mg(2+)</name>
        <dbReference type="ChEBI" id="CHEBI:18420"/>
    </cofactor>
    <text evidence="15">Binds 2 magnesium ions per tetramer.</text>
</comment>
<evidence type="ECO:0000256" key="7">
    <source>
        <dbReference type="ARBA" id="ARBA00022723"/>
    </source>
</evidence>
<feature type="domain" description="FDX-ACB" evidence="18">
    <location>
        <begin position="702"/>
        <end position="794"/>
    </location>
</feature>
<protein>
    <recommendedName>
        <fullName evidence="15">Phenylalanine--tRNA ligase beta subunit</fullName>
        <ecNumber evidence="15">6.1.1.20</ecNumber>
    </recommendedName>
    <alternativeName>
        <fullName evidence="15">Phenylalanyl-tRNA synthetase beta subunit</fullName>
        <shortName evidence="15">PheRS</shortName>
    </alternativeName>
</protein>
<evidence type="ECO:0000256" key="10">
    <source>
        <dbReference type="ARBA" id="ARBA00022842"/>
    </source>
</evidence>